<protein>
    <submittedName>
        <fullName evidence="2">L-ascorbate metabolism protein UlaG (Beta-lactamase superfamily)</fullName>
    </submittedName>
</protein>
<dbReference type="SMART" id="SM00849">
    <property type="entry name" value="Lactamase_B"/>
    <property type="match status" value="1"/>
</dbReference>
<dbReference type="InterPro" id="IPR001279">
    <property type="entry name" value="Metallo-B-lactamas"/>
</dbReference>
<dbReference type="PANTHER" id="PTHR43546:SF3">
    <property type="entry name" value="UPF0173 METAL-DEPENDENT HYDROLASE MJ1163"/>
    <property type="match status" value="1"/>
</dbReference>
<dbReference type="Gene3D" id="3.60.15.10">
    <property type="entry name" value="Ribonuclease Z/Hydroxyacylglutathione hydrolase-like"/>
    <property type="match status" value="1"/>
</dbReference>
<dbReference type="Pfam" id="PF12706">
    <property type="entry name" value="Lactamase_B_2"/>
    <property type="match status" value="1"/>
</dbReference>
<dbReference type="SUPFAM" id="SSF56281">
    <property type="entry name" value="Metallo-hydrolase/oxidoreductase"/>
    <property type="match status" value="1"/>
</dbReference>
<dbReference type="InterPro" id="IPR050114">
    <property type="entry name" value="UPF0173_UPF0282_UlaG_hydrolase"/>
</dbReference>
<dbReference type="Proteomes" id="UP000585721">
    <property type="component" value="Unassembled WGS sequence"/>
</dbReference>
<accession>A0A841G9C3</accession>
<dbReference type="AlphaFoldDB" id="A0A841G9C3"/>
<gene>
    <name evidence="2" type="ORF">HNR75_000082</name>
</gene>
<keyword evidence="3" id="KW-1185">Reference proteome</keyword>
<feature type="domain" description="Metallo-beta-lactamase" evidence="1">
    <location>
        <begin position="59"/>
        <end position="237"/>
    </location>
</feature>
<name>A0A841G9C3_9GAMM</name>
<proteinExistence type="predicted"/>
<comment type="caution">
    <text evidence="2">The sequence shown here is derived from an EMBL/GenBank/DDBJ whole genome shotgun (WGS) entry which is preliminary data.</text>
</comment>
<sequence length="342" mass="38670">MSFRRRTRILMIMAVVCLAGIALLRSLLQPGGDIRHYQHYYLHDPAAPQPGEVKITFLGATSFLIEDDETRFMLDGFISRPPLWRVAFTKLATDEQAAEVMLQQLKITRLDAMLVSHSHYDHALDVAYIAKRTGAKIHGSASTLNIARGGGLAEAQLQEYDTQKTIRAGRFDISIRPSLHTPSLAYINDDLGEPITSPLRQPARYRDYKEGGSYDFLIRHDHIRIYIKPDTNFIPGALDHIRADVLFLGTATLGKQPAAFQQTFYTETVGKLKPRLLIPIHWDNFFQPLTSELTALPWLVDDLQQSFDFLLGRTQADQIQFRILQGYQSLIIRPSGLPATEL</sequence>
<dbReference type="PANTHER" id="PTHR43546">
    <property type="entry name" value="UPF0173 METAL-DEPENDENT HYDROLASE MJ1163-RELATED"/>
    <property type="match status" value="1"/>
</dbReference>
<dbReference type="InterPro" id="IPR036866">
    <property type="entry name" value="RibonucZ/Hydroxyglut_hydro"/>
</dbReference>
<evidence type="ECO:0000259" key="1">
    <source>
        <dbReference type="SMART" id="SM00849"/>
    </source>
</evidence>
<reference evidence="2 3" key="1">
    <citation type="submission" date="2020-08" db="EMBL/GenBank/DDBJ databases">
        <title>Genomic Encyclopedia of Type Strains, Phase IV (KMG-IV): sequencing the most valuable type-strain genomes for metagenomic binning, comparative biology and taxonomic classification.</title>
        <authorList>
            <person name="Goeker M."/>
        </authorList>
    </citation>
    <scope>NUCLEOTIDE SEQUENCE [LARGE SCALE GENOMIC DNA]</scope>
    <source>
        <strain evidence="2 3">DSM 22975</strain>
    </source>
</reference>
<dbReference type="EMBL" id="JACHGR010000001">
    <property type="protein sequence ID" value="MBB6054217.1"/>
    <property type="molecule type" value="Genomic_DNA"/>
</dbReference>
<dbReference type="RefSeq" id="WP_188025045.1">
    <property type="nucleotide sequence ID" value="NZ_JACHGR010000001.1"/>
</dbReference>
<evidence type="ECO:0000313" key="3">
    <source>
        <dbReference type="Proteomes" id="UP000585721"/>
    </source>
</evidence>
<evidence type="ECO:0000313" key="2">
    <source>
        <dbReference type="EMBL" id="MBB6054217.1"/>
    </source>
</evidence>
<organism evidence="2 3">
    <name type="scientific">Tolumonas osonensis</name>
    <dbReference type="NCBI Taxonomy" id="675874"/>
    <lineage>
        <taxon>Bacteria</taxon>
        <taxon>Pseudomonadati</taxon>
        <taxon>Pseudomonadota</taxon>
        <taxon>Gammaproteobacteria</taxon>
        <taxon>Aeromonadales</taxon>
        <taxon>Aeromonadaceae</taxon>
        <taxon>Tolumonas</taxon>
    </lineage>
</organism>